<dbReference type="Gene3D" id="2.60.40.790">
    <property type="match status" value="1"/>
</dbReference>
<evidence type="ECO:0000313" key="4">
    <source>
        <dbReference type="Proteomes" id="UP000604046"/>
    </source>
</evidence>
<proteinExistence type="predicted"/>
<protein>
    <recommendedName>
        <fullName evidence="2">SHSP domain-containing protein</fullName>
    </recommendedName>
</protein>
<sequence length="215" mass="23818">MATPGVQGPGRTARGVGRRLVDFKSNPSVPSAKQGDLLGASTIHPKVPQEPDVEEYSADSTEADPENWGRQSKVLNSQKKSGAGSNCAPKRCHRDTWSQRKVGVLQQRRANALIMLQDLDLQLDGDLLRLAGVARPTVQDAALLRRRLRREPTAEDYAAFGFGRFQEAIRVPADVDASKIQASCRNGQLQLLLPRRPRQFPRGCRTARPPMFPMW</sequence>
<dbReference type="Proteomes" id="UP000604046">
    <property type="component" value="Unassembled WGS sequence"/>
</dbReference>
<organism evidence="3 4">
    <name type="scientific">Symbiodinium natans</name>
    <dbReference type="NCBI Taxonomy" id="878477"/>
    <lineage>
        <taxon>Eukaryota</taxon>
        <taxon>Sar</taxon>
        <taxon>Alveolata</taxon>
        <taxon>Dinophyceae</taxon>
        <taxon>Suessiales</taxon>
        <taxon>Symbiodiniaceae</taxon>
        <taxon>Symbiodinium</taxon>
    </lineage>
</organism>
<feature type="compositionally biased region" description="Acidic residues" evidence="1">
    <location>
        <begin position="51"/>
        <end position="65"/>
    </location>
</feature>
<feature type="domain" description="SHSP" evidence="2">
    <location>
        <begin position="153"/>
        <end position="199"/>
    </location>
</feature>
<name>A0A812IBM3_9DINO</name>
<feature type="compositionally biased region" description="Polar residues" evidence="1">
    <location>
        <begin position="69"/>
        <end position="84"/>
    </location>
</feature>
<dbReference type="SUPFAM" id="SSF49764">
    <property type="entry name" value="HSP20-like chaperones"/>
    <property type="match status" value="1"/>
</dbReference>
<feature type="region of interest" description="Disordered" evidence="1">
    <location>
        <begin position="1"/>
        <end position="92"/>
    </location>
</feature>
<dbReference type="Pfam" id="PF00011">
    <property type="entry name" value="HSP20"/>
    <property type="match status" value="1"/>
</dbReference>
<comment type="caution">
    <text evidence="3">The sequence shown here is derived from an EMBL/GenBank/DDBJ whole genome shotgun (WGS) entry which is preliminary data.</text>
</comment>
<dbReference type="AlphaFoldDB" id="A0A812IBM3"/>
<accession>A0A812IBM3</accession>
<dbReference type="CDD" id="cd06464">
    <property type="entry name" value="ACD_sHsps-like"/>
    <property type="match status" value="1"/>
</dbReference>
<dbReference type="InterPro" id="IPR008978">
    <property type="entry name" value="HSP20-like_chaperone"/>
</dbReference>
<dbReference type="InterPro" id="IPR002068">
    <property type="entry name" value="A-crystallin/Hsp20_dom"/>
</dbReference>
<evidence type="ECO:0000313" key="3">
    <source>
        <dbReference type="EMBL" id="CAE7032427.1"/>
    </source>
</evidence>
<dbReference type="EMBL" id="CAJNDS010000238">
    <property type="protein sequence ID" value="CAE7032427.1"/>
    <property type="molecule type" value="Genomic_DNA"/>
</dbReference>
<keyword evidence="4" id="KW-1185">Reference proteome</keyword>
<reference evidence="3" key="1">
    <citation type="submission" date="2021-02" db="EMBL/GenBank/DDBJ databases">
        <authorList>
            <person name="Dougan E. K."/>
            <person name="Rhodes N."/>
            <person name="Thang M."/>
            <person name="Chan C."/>
        </authorList>
    </citation>
    <scope>NUCLEOTIDE SEQUENCE</scope>
</reference>
<gene>
    <name evidence="3" type="ORF">SNAT2548_LOCUS3904</name>
</gene>
<dbReference type="OrthoDB" id="10267762at2759"/>
<evidence type="ECO:0000256" key="1">
    <source>
        <dbReference type="SAM" id="MobiDB-lite"/>
    </source>
</evidence>
<evidence type="ECO:0000259" key="2">
    <source>
        <dbReference type="Pfam" id="PF00011"/>
    </source>
</evidence>